<feature type="domain" description="HRDC" evidence="1">
    <location>
        <begin position="205"/>
        <end position="285"/>
    </location>
</feature>
<dbReference type="SMART" id="SM00341">
    <property type="entry name" value="HRDC"/>
    <property type="match status" value="2"/>
</dbReference>
<dbReference type="Proteomes" id="UP000319449">
    <property type="component" value="Unassembled WGS sequence"/>
</dbReference>
<sequence length="372" mass="41077">MITTTAALEQAAARMSGEPLLAWDLEADSMHHYREKVCLLQVSTPTETLVIDPLAGLDLSALAPLLADPAIRKVFHGADYDVRMLHRDFGMTVSNLFDTMIACQFLGEPEVGLAAMLRKRFGVELDKRYQQADWTRRPLPPEMIDYAAKDTTLLPELCRQLEAELTAKGRLAWVLEECELLTGVRMTERGDEPLFLRFKGAARMTPPTMAVLEELLRFREQEAERRDVPPFKILGTETIRELAERKPAAAAELAGISGLSPRLAERYGKQLLAVIAKGVNVPAARQPRYPRERRPERSRAQEQRLKALKCWREQTAQGLGVAGGVLVNNKTLEGLADLGPSSLEELAAGAGLKGWQAAAFGGELLKVCQIAG</sequence>
<dbReference type="InterPro" id="IPR044876">
    <property type="entry name" value="HRDC_dom_sf"/>
</dbReference>
<evidence type="ECO:0000313" key="2">
    <source>
        <dbReference type="EMBL" id="TWJ19574.1"/>
    </source>
</evidence>
<dbReference type="AlphaFoldDB" id="A0A562VP81"/>
<gene>
    <name evidence="2" type="ORF">JN12_01691</name>
</gene>
<dbReference type="GO" id="GO:0000166">
    <property type="term" value="F:nucleotide binding"/>
    <property type="evidence" value="ECO:0007669"/>
    <property type="project" value="InterPro"/>
</dbReference>
<proteinExistence type="predicted"/>
<dbReference type="EMBL" id="VLLN01000008">
    <property type="protein sequence ID" value="TWJ19574.1"/>
    <property type="molecule type" value="Genomic_DNA"/>
</dbReference>
<evidence type="ECO:0000313" key="3">
    <source>
        <dbReference type="Proteomes" id="UP000319449"/>
    </source>
</evidence>
<dbReference type="CDD" id="cd06142">
    <property type="entry name" value="RNaseD_exo"/>
    <property type="match status" value="1"/>
</dbReference>
<protein>
    <submittedName>
        <fullName evidence="2">Ribonuclease D</fullName>
    </submittedName>
</protein>
<dbReference type="Pfam" id="PF01612">
    <property type="entry name" value="DNA_pol_A_exo1"/>
    <property type="match status" value="1"/>
</dbReference>
<comment type="caution">
    <text evidence="2">The sequence shown here is derived from an EMBL/GenBank/DDBJ whole genome shotgun (WGS) entry which is preliminary data.</text>
</comment>
<dbReference type="Pfam" id="PF00570">
    <property type="entry name" value="HRDC"/>
    <property type="match status" value="2"/>
</dbReference>
<dbReference type="InterPro" id="IPR010997">
    <property type="entry name" value="HRDC-like_sf"/>
</dbReference>
<dbReference type="SUPFAM" id="SSF47819">
    <property type="entry name" value="HRDC-like"/>
    <property type="match status" value="2"/>
</dbReference>
<name>A0A562VP81_9BACT</name>
<dbReference type="PANTHER" id="PTHR47649">
    <property type="entry name" value="RIBONUCLEASE D"/>
    <property type="match status" value="1"/>
</dbReference>
<dbReference type="SUPFAM" id="SSF53098">
    <property type="entry name" value="Ribonuclease H-like"/>
    <property type="match status" value="1"/>
</dbReference>
<accession>A0A562VP81</accession>
<reference evidence="2 3" key="1">
    <citation type="submission" date="2019-07" db="EMBL/GenBank/DDBJ databases">
        <title>Genomic Encyclopedia of Archaeal and Bacterial Type Strains, Phase II (KMG-II): from individual species to whole genera.</title>
        <authorList>
            <person name="Goeker M."/>
        </authorList>
    </citation>
    <scope>NUCLEOTIDE SEQUENCE [LARGE SCALE GENOMIC DNA]</scope>
    <source>
        <strain evidence="2 3">ATCC BAA-1139</strain>
    </source>
</reference>
<dbReference type="InterPro" id="IPR051086">
    <property type="entry name" value="RNase_D-like"/>
</dbReference>
<dbReference type="GO" id="GO:0008408">
    <property type="term" value="F:3'-5' exonuclease activity"/>
    <property type="evidence" value="ECO:0007669"/>
    <property type="project" value="InterPro"/>
</dbReference>
<dbReference type="Gene3D" id="3.30.420.10">
    <property type="entry name" value="Ribonuclease H-like superfamily/Ribonuclease H"/>
    <property type="match status" value="1"/>
</dbReference>
<keyword evidence="3" id="KW-1185">Reference proteome</keyword>
<dbReference type="GO" id="GO:0003676">
    <property type="term" value="F:nucleic acid binding"/>
    <property type="evidence" value="ECO:0007669"/>
    <property type="project" value="InterPro"/>
</dbReference>
<dbReference type="InterPro" id="IPR036397">
    <property type="entry name" value="RNaseH_sf"/>
</dbReference>
<dbReference type="InterPro" id="IPR002562">
    <property type="entry name" value="3'-5'_exonuclease_dom"/>
</dbReference>
<dbReference type="GO" id="GO:0006139">
    <property type="term" value="P:nucleobase-containing compound metabolic process"/>
    <property type="evidence" value="ECO:0007669"/>
    <property type="project" value="InterPro"/>
</dbReference>
<dbReference type="PROSITE" id="PS50967">
    <property type="entry name" value="HRDC"/>
    <property type="match status" value="2"/>
</dbReference>
<feature type="domain" description="HRDC" evidence="1">
    <location>
        <begin position="298"/>
        <end position="372"/>
    </location>
</feature>
<dbReference type="SMART" id="SM00474">
    <property type="entry name" value="35EXOc"/>
    <property type="match status" value="1"/>
</dbReference>
<dbReference type="Gene3D" id="1.10.150.80">
    <property type="entry name" value="HRDC domain"/>
    <property type="match status" value="2"/>
</dbReference>
<evidence type="ECO:0000259" key="1">
    <source>
        <dbReference type="PROSITE" id="PS50967"/>
    </source>
</evidence>
<organism evidence="2 3">
    <name type="scientific">Geobacter argillaceus</name>
    <dbReference type="NCBI Taxonomy" id="345631"/>
    <lineage>
        <taxon>Bacteria</taxon>
        <taxon>Pseudomonadati</taxon>
        <taxon>Thermodesulfobacteriota</taxon>
        <taxon>Desulfuromonadia</taxon>
        <taxon>Geobacterales</taxon>
        <taxon>Geobacteraceae</taxon>
        <taxon>Geobacter</taxon>
    </lineage>
</organism>
<dbReference type="InterPro" id="IPR002121">
    <property type="entry name" value="HRDC_dom"/>
</dbReference>
<dbReference type="OrthoDB" id="144122at2"/>
<dbReference type="PANTHER" id="PTHR47649:SF1">
    <property type="entry name" value="RIBONUCLEASE D"/>
    <property type="match status" value="1"/>
</dbReference>
<dbReference type="InterPro" id="IPR012337">
    <property type="entry name" value="RNaseH-like_sf"/>
</dbReference>